<feature type="transmembrane region" description="Helical" evidence="8">
    <location>
        <begin position="253"/>
        <end position="278"/>
    </location>
</feature>
<feature type="transmembrane region" description="Helical" evidence="8">
    <location>
        <begin position="24"/>
        <end position="45"/>
    </location>
</feature>
<evidence type="ECO:0000256" key="1">
    <source>
        <dbReference type="ARBA" id="ARBA00004651"/>
    </source>
</evidence>
<dbReference type="GO" id="GO:0022857">
    <property type="term" value="F:transmembrane transporter activity"/>
    <property type="evidence" value="ECO:0007669"/>
    <property type="project" value="InterPro"/>
</dbReference>
<dbReference type="GO" id="GO:0033214">
    <property type="term" value="P:siderophore-iron import into cell"/>
    <property type="evidence" value="ECO:0007669"/>
    <property type="project" value="TreeGrafter"/>
</dbReference>
<keyword evidence="5 8" id="KW-0812">Transmembrane</keyword>
<evidence type="ECO:0000313" key="10">
    <source>
        <dbReference type="Proteomes" id="UP000430564"/>
    </source>
</evidence>
<dbReference type="RefSeq" id="WP_152157583.1">
    <property type="nucleotide sequence ID" value="NZ_WEHX01000005.1"/>
</dbReference>
<evidence type="ECO:0000256" key="5">
    <source>
        <dbReference type="ARBA" id="ARBA00022692"/>
    </source>
</evidence>
<sequence length="350" mass="36221">MSARQKPLDCPRALLDAEKRSRHFRLALALLILLSLAAAFLSLLAGRYGLSPADTLDALLHPEAKTPASSIVWNVRLPRILLAFIAGAGLAASGAAFQALFANPLAAPDTLGVATGASFGAVLAILLGLGAFAIQGLSVLSGLAAIAIVMLVARGRNGESGSILMIVLAGMVVGALFTAFVSIVKFAADPQDVLPSITFWLMGSLTGASMRTILPGLPLLILGGAILMSLRWRLNAASLPKDEAESLGINVRLMRGTVILAATLMTASVVSLCGLIGWMGLLVPHAARLLFGAANERVLPASMVLGGLFLILIDTAARTMAESEIPVSILTALVGAPAFIILMRRAGRPL</sequence>
<proteinExistence type="inferred from homology"/>
<evidence type="ECO:0000256" key="6">
    <source>
        <dbReference type="ARBA" id="ARBA00022989"/>
    </source>
</evidence>
<dbReference type="SUPFAM" id="SSF81345">
    <property type="entry name" value="ABC transporter involved in vitamin B12 uptake, BtuC"/>
    <property type="match status" value="1"/>
</dbReference>
<accession>A0A6I1EQ69</accession>
<dbReference type="InterPro" id="IPR000522">
    <property type="entry name" value="ABC_transptr_permease_BtuC"/>
</dbReference>
<keyword evidence="6 8" id="KW-1133">Transmembrane helix</keyword>
<evidence type="ECO:0000313" key="9">
    <source>
        <dbReference type="EMBL" id="KAB7662717.1"/>
    </source>
</evidence>
<feature type="transmembrane region" description="Helical" evidence="8">
    <location>
        <begin position="208"/>
        <end position="232"/>
    </location>
</feature>
<dbReference type="Proteomes" id="UP000430564">
    <property type="component" value="Unassembled WGS sequence"/>
</dbReference>
<protein>
    <submittedName>
        <fullName evidence="9">Iron ABC transporter permease</fullName>
    </submittedName>
</protein>
<evidence type="ECO:0000256" key="3">
    <source>
        <dbReference type="ARBA" id="ARBA00022448"/>
    </source>
</evidence>
<feature type="transmembrane region" description="Helical" evidence="8">
    <location>
        <begin position="329"/>
        <end position="347"/>
    </location>
</feature>
<keyword evidence="3" id="KW-0813">Transport</keyword>
<feature type="transmembrane region" description="Helical" evidence="8">
    <location>
        <begin position="163"/>
        <end position="188"/>
    </location>
</feature>
<dbReference type="Pfam" id="PF01032">
    <property type="entry name" value="FecCD"/>
    <property type="match status" value="1"/>
</dbReference>
<comment type="caution">
    <text evidence="9">The sequence shown here is derived from an EMBL/GenBank/DDBJ whole genome shotgun (WGS) entry which is preliminary data.</text>
</comment>
<dbReference type="GO" id="GO:0005886">
    <property type="term" value="C:plasma membrane"/>
    <property type="evidence" value="ECO:0007669"/>
    <property type="project" value="UniProtKB-SubCell"/>
</dbReference>
<comment type="subcellular location">
    <subcellularLocation>
        <location evidence="1">Cell membrane</location>
        <topology evidence="1">Multi-pass membrane protein</topology>
    </subcellularLocation>
</comment>
<dbReference type="PANTHER" id="PTHR30472:SF70">
    <property type="entry name" value="MOLYBDATE IMPORT SYSTEM PERMEASE PROTEIN MOLB"/>
    <property type="match status" value="1"/>
</dbReference>
<comment type="similarity">
    <text evidence="2">Belongs to the binding-protein-dependent transport system permease family. FecCD subfamily.</text>
</comment>
<dbReference type="FunFam" id="1.10.3470.10:FF:000001">
    <property type="entry name" value="Vitamin B12 ABC transporter permease BtuC"/>
    <property type="match status" value="1"/>
</dbReference>
<name>A0A6I1EQ69_9BURK</name>
<evidence type="ECO:0000256" key="2">
    <source>
        <dbReference type="ARBA" id="ARBA00007935"/>
    </source>
</evidence>
<evidence type="ECO:0000256" key="4">
    <source>
        <dbReference type="ARBA" id="ARBA00022475"/>
    </source>
</evidence>
<dbReference type="CDD" id="cd06550">
    <property type="entry name" value="TM_ABC_iron-siderophores_like"/>
    <property type="match status" value="1"/>
</dbReference>
<dbReference type="Gene3D" id="1.10.3470.10">
    <property type="entry name" value="ABC transporter involved in vitamin B12 uptake, BtuC"/>
    <property type="match status" value="1"/>
</dbReference>
<feature type="transmembrane region" description="Helical" evidence="8">
    <location>
        <begin position="80"/>
        <end position="101"/>
    </location>
</feature>
<dbReference type="EMBL" id="WEHX01000005">
    <property type="protein sequence ID" value="KAB7662717.1"/>
    <property type="molecule type" value="Genomic_DNA"/>
</dbReference>
<evidence type="ECO:0000256" key="7">
    <source>
        <dbReference type="ARBA" id="ARBA00023136"/>
    </source>
</evidence>
<keyword evidence="7 8" id="KW-0472">Membrane</keyword>
<reference evidence="9 10" key="1">
    <citation type="submission" date="2019-10" db="EMBL/GenBank/DDBJ databases">
        <title>Genome diversity of Sutterella seckii.</title>
        <authorList>
            <person name="Chaplin A.V."/>
            <person name="Sokolova S.R."/>
            <person name="Mosin K.A."/>
            <person name="Ivanova E.L."/>
            <person name="Kochetkova T.O."/>
            <person name="Goltsov A.Y."/>
            <person name="Trofimov D.Y."/>
            <person name="Efimov B.A."/>
        </authorList>
    </citation>
    <scope>NUCLEOTIDE SEQUENCE [LARGE SCALE GENOMIC DNA]</scope>
    <source>
        <strain evidence="9 10">ASD393</strain>
    </source>
</reference>
<feature type="transmembrane region" description="Helical" evidence="8">
    <location>
        <begin position="121"/>
        <end position="151"/>
    </location>
</feature>
<feature type="transmembrane region" description="Helical" evidence="8">
    <location>
        <begin position="298"/>
        <end position="317"/>
    </location>
</feature>
<dbReference type="InterPro" id="IPR037294">
    <property type="entry name" value="ABC_BtuC-like"/>
</dbReference>
<dbReference type="AlphaFoldDB" id="A0A6I1EQ69"/>
<organism evidence="9 10">
    <name type="scientific">Sutterella seckii</name>
    <dbReference type="NCBI Taxonomy" id="1944635"/>
    <lineage>
        <taxon>Bacteria</taxon>
        <taxon>Pseudomonadati</taxon>
        <taxon>Pseudomonadota</taxon>
        <taxon>Betaproteobacteria</taxon>
        <taxon>Burkholderiales</taxon>
        <taxon>Sutterellaceae</taxon>
        <taxon>Sutterella</taxon>
    </lineage>
</organism>
<gene>
    <name evidence="9" type="ORF">GBM95_02205</name>
</gene>
<dbReference type="OrthoDB" id="9782305at2"/>
<dbReference type="PANTHER" id="PTHR30472">
    <property type="entry name" value="FERRIC ENTEROBACTIN TRANSPORT SYSTEM PERMEASE PROTEIN"/>
    <property type="match status" value="1"/>
</dbReference>
<evidence type="ECO:0000256" key="8">
    <source>
        <dbReference type="SAM" id="Phobius"/>
    </source>
</evidence>
<keyword evidence="4" id="KW-1003">Cell membrane</keyword>